<keyword evidence="11" id="KW-0449">Lipoprotein</keyword>
<evidence type="ECO:0000313" key="11">
    <source>
        <dbReference type="EMBL" id="QJD30225.1"/>
    </source>
</evidence>
<evidence type="ECO:0000256" key="6">
    <source>
        <dbReference type="ARBA" id="ARBA00022729"/>
    </source>
</evidence>
<dbReference type="InterPro" id="IPR029046">
    <property type="entry name" value="LolA/LolB/LppX"/>
</dbReference>
<dbReference type="GO" id="GO:0042953">
    <property type="term" value="P:lipoprotein transport"/>
    <property type="evidence" value="ECO:0007669"/>
    <property type="project" value="InterPro"/>
</dbReference>
<evidence type="ECO:0000256" key="8">
    <source>
        <dbReference type="ARBA" id="ARBA00022927"/>
    </source>
</evidence>
<accession>A0A858Q8V2</accession>
<dbReference type="KEGG" id="metu:GNH96_09760"/>
<feature type="chain" id="PRO_5033179972" description="Outer-membrane lipoprotein carrier protein" evidence="10">
    <location>
        <begin position="22"/>
        <end position="208"/>
    </location>
</feature>
<dbReference type="PANTHER" id="PTHR35869:SF1">
    <property type="entry name" value="OUTER-MEMBRANE LIPOPROTEIN CARRIER PROTEIN"/>
    <property type="match status" value="1"/>
</dbReference>
<evidence type="ECO:0000256" key="1">
    <source>
        <dbReference type="ARBA" id="ARBA00004418"/>
    </source>
</evidence>
<dbReference type="PANTHER" id="PTHR35869">
    <property type="entry name" value="OUTER-MEMBRANE LIPOPROTEIN CARRIER PROTEIN"/>
    <property type="match status" value="1"/>
</dbReference>
<keyword evidence="6 10" id="KW-0732">Signal</keyword>
<evidence type="ECO:0000313" key="12">
    <source>
        <dbReference type="Proteomes" id="UP000503004"/>
    </source>
</evidence>
<dbReference type="SUPFAM" id="SSF89392">
    <property type="entry name" value="Prokaryotic lipoproteins and lipoprotein localization factors"/>
    <property type="match status" value="1"/>
</dbReference>
<evidence type="ECO:0000256" key="7">
    <source>
        <dbReference type="ARBA" id="ARBA00022764"/>
    </source>
</evidence>
<evidence type="ECO:0000256" key="2">
    <source>
        <dbReference type="ARBA" id="ARBA00007615"/>
    </source>
</evidence>
<evidence type="ECO:0000256" key="3">
    <source>
        <dbReference type="ARBA" id="ARBA00011245"/>
    </source>
</evidence>
<dbReference type="HAMAP" id="MF_00240">
    <property type="entry name" value="LolA"/>
    <property type="match status" value="1"/>
</dbReference>
<dbReference type="EMBL" id="CP046565">
    <property type="protein sequence ID" value="QJD30225.1"/>
    <property type="molecule type" value="Genomic_DNA"/>
</dbReference>
<comment type="subcellular location">
    <subcellularLocation>
        <location evidence="1 10">Periplasm</location>
    </subcellularLocation>
</comment>
<dbReference type="InterPro" id="IPR004564">
    <property type="entry name" value="OM_lipoprot_carrier_LolA-like"/>
</dbReference>
<dbReference type="AlphaFoldDB" id="A0A858Q8V2"/>
<keyword evidence="7 10" id="KW-0574">Periplasm</keyword>
<protein>
    <recommendedName>
        <fullName evidence="4 10">Outer-membrane lipoprotein carrier protein</fullName>
    </recommendedName>
</protein>
<comment type="similarity">
    <text evidence="2 10">Belongs to the LolA family.</text>
</comment>
<dbReference type="GO" id="GO:0042597">
    <property type="term" value="C:periplasmic space"/>
    <property type="evidence" value="ECO:0007669"/>
    <property type="project" value="UniProtKB-SubCell"/>
</dbReference>
<dbReference type="NCBIfam" id="TIGR00547">
    <property type="entry name" value="lolA"/>
    <property type="match status" value="1"/>
</dbReference>
<evidence type="ECO:0000256" key="10">
    <source>
        <dbReference type="HAMAP-Rule" id="MF_00240"/>
    </source>
</evidence>
<keyword evidence="8 10" id="KW-0653">Protein transport</keyword>
<gene>
    <name evidence="10 11" type="primary">lolA</name>
    <name evidence="11" type="ORF">GNH96_09760</name>
</gene>
<evidence type="ECO:0000256" key="5">
    <source>
        <dbReference type="ARBA" id="ARBA00022448"/>
    </source>
</evidence>
<comment type="subunit">
    <text evidence="3 10">Monomer.</text>
</comment>
<dbReference type="InterPro" id="IPR018323">
    <property type="entry name" value="OM_lipoprot_carrier_LolA_Pbac"/>
</dbReference>
<dbReference type="Proteomes" id="UP000503004">
    <property type="component" value="Chromosome"/>
</dbReference>
<evidence type="ECO:0000256" key="4">
    <source>
        <dbReference type="ARBA" id="ARBA00014035"/>
    </source>
</evidence>
<keyword evidence="9 10" id="KW-0143">Chaperone</keyword>
<comment type="function">
    <text evidence="10">Participates in the translocation of lipoproteins from the inner membrane to the outer membrane. Only forms a complex with a lipoprotein if the residue after the N-terminal Cys is not an aspartate (The Asp acts as a targeting signal to indicate that the lipoprotein should stay in the inner membrane).</text>
</comment>
<evidence type="ECO:0000256" key="9">
    <source>
        <dbReference type="ARBA" id="ARBA00023186"/>
    </source>
</evidence>
<sequence length="208" mass="23373" precursor="true">MSAFRHLIVLPLLFLCLAARAETTPQSRLKTFLDSARTLQAEFTQVQLDESGRPKQESRGSFYLQRPGKFRWDYAKPYHQEIVSAGGKVWFYDVDLEQVTAKKLGQAVGSTPALLLSGEMALEDNFTIEDQGADEGMFWIKLVPKSEEGGFRYVLIGLDGDKLAGMELSDNFGQLTRIYFSHLRTGIALDPKLFQFSPPPGVDVFEDK</sequence>
<name>A0A858Q8V2_9GAMM</name>
<dbReference type="RefSeq" id="WP_169603499.1">
    <property type="nucleotide sequence ID" value="NZ_CP046565.1"/>
</dbReference>
<dbReference type="Gene3D" id="2.50.20.10">
    <property type="entry name" value="Lipoprotein localisation LolA/LolB/LppX"/>
    <property type="match status" value="1"/>
</dbReference>
<keyword evidence="12" id="KW-1185">Reference proteome</keyword>
<reference evidence="12" key="1">
    <citation type="submission" date="2019-12" db="EMBL/GenBank/DDBJ databases">
        <authorList>
            <person name="Awala S.I."/>
            <person name="Rhee S.K."/>
        </authorList>
    </citation>
    <scope>NUCLEOTIDE SEQUENCE [LARGE SCALE GENOMIC DNA]</scope>
    <source>
        <strain evidence="12">IM1</strain>
    </source>
</reference>
<dbReference type="Pfam" id="PF03548">
    <property type="entry name" value="LolA"/>
    <property type="match status" value="1"/>
</dbReference>
<dbReference type="CDD" id="cd16325">
    <property type="entry name" value="LolA"/>
    <property type="match status" value="1"/>
</dbReference>
<dbReference type="GO" id="GO:0044874">
    <property type="term" value="P:lipoprotein localization to outer membrane"/>
    <property type="evidence" value="ECO:0007669"/>
    <property type="project" value="UniProtKB-UniRule"/>
</dbReference>
<keyword evidence="5 10" id="KW-0813">Transport</keyword>
<proteinExistence type="inferred from homology"/>
<feature type="signal peptide" evidence="10">
    <location>
        <begin position="1"/>
        <end position="21"/>
    </location>
</feature>
<organism evidence="11 12">
    <name type="scientific">Methylococcus geothermalis</name>
    <dbReference type="NCBI Taxonomy" id="2681310"/>
    <lineage>
        <taxon>Bacteria</taxon>
        <taxon>Pseudomonadati</taxon>
        <taxon>Pseudomonadota</taxon>
        <taxon>Gammaproteobacteria</taxon>
        <taxon>Methylococcales</taxon>
        <taxon>Methylococcaceae</taxon>
        <taxon>Methylococcus</taxon>
    </lineage>
</organism>